<protein>
    <submittedName>
        <fullName evidence="2">Uncharacterized protein</fullName>
    </submittedName>
</protein>
<name>A0AA88PE11_9TELE</name>
<dbReference type="EMBL" id="JAUYZG010000020">
    <property type="protein sequence ID" value="KAK2876661.1"/>
    <property type="molecule type" value="Genomic_DNA"/>
</dbReference>
<reference evidence="2" key="1">
    <citation type="submission" date="2023-08" db="EMBL/GenBank/DDBJ databases">
        <title>Chromosome-level Genome Assembly of mud carp (Cirrhinus molitorella).</title>
        <authorList>
            <person name="Liu H."/>
        </authorList>
    </citation>
    <scope>NUCLEOTIDE SEQUENCE</scope>
    <source>
        <strain evidence="2">Prfri</strain>
        <tissue evidence="2">Muscle</tissue>
    </source>
</reference>
<accession>A0AA88PE11</accession>
<evidence type="ECO:0000256" key="1">
    <source>
        <dbReference type="SAM" id="MobiDB-lite"/>
    </source>
</evidence>
<evidence type="ECO:0000313" key="3">
    <source>
        <dbReference type="Proteomes" id="UP001187343"/>
    </source>
</evidence>
<organism evidence="2 3">
    <name type="scientific">Cirrhinus molitorella</name>
    <name type="common">mud carp</name>
    <dbReference type="NCBI Taxonomy" id="172907"/>
    <lineage>
        <taxon>Eukaryota</taxon>
        <taxon>Metazoa</taxon>
        <taxon>Chordata</taxon>
        <taxon>Craniata</taxon>
        <taxon>Vertebrata</taxon>
        <taxon>Euteleostomi</taxon>
        <taxon>Actinopterygii</taxon>
        <taxon>Neopterygii</taxon>
        <taxon>Teleostei</taxon>
        <taxon>Ostariophysi</taxon>
        <taxon>Cypriniformes</taxon>
        <taxon>Cyprinidae</taxon>
        <taxon>Labeoninae</taxon>
        <taxon>Labeonini</taxon>
        <taxon>Cirrhinus</taxon>
    </lineage>
</organism>
<feature type="compositionally biased region" description="Low complexity" evidence="1">
    <location>
        <begin position="1"/>
        <end position="16"/>
    </location>
</feature>
<comment type="caution">
    <text evidence="2">The sequence shown here is derived from an EMBL/GenBank/DDBJ whole genome shotgun (WGS) entry which is preliminary data.</text>
</comment>
<dbReference type="Proteomes" id="UP001187343">
    <property type="component" value="Unassembled WGS sequence"/>
</dbReference>
<sequence>MFSAAAGPSSAAVAGESGDDAGGTESAGEVEEDKERERVEVEIASLEEESVSERNRREQGGLLLLKVHPRSSQAPI</sequence>
<proteinExistence type="predicted"/>
<keyword evidence="3" id="KW-1185">Reference proteome</keyword>
<feature type="region of interest" description="Disordered" evidence="1">
    <location>
        <begin position="1"/>
        <end position="76"/>
    </location>
</feature>
<evidence type="ECO:0000313" key="2">
    <source>
        <dbReference type="EMBL" id="KAK2876661.1"/>
    </source>
</evidence>
<dbReference type="AlphaFoldDB" id="A0AA88PE11"/>
<gene>
    <name evidence="2" type="ORF">Q8A67_020757</name>
</gene>